<dbReference type="Pfam" id="PF06031">
    <property type="entry name" value="SERTA"/>
    <property type="match status" value="1"/>
</dbReference>
<feature type="compositionally biased region" description="Gly residues" evidence="1">
    <location>
        <begin position="681"/>
        <end position="697"/>
    </location>
</feature>
<feature type="region of interest" description="Disordered" evidence="1">
    <location>
        <begin position="663"/>
        <end position="697"/>
    </location>
</feature>
<sequence length="775" mass="79536">MATAITSPNGDTLTSSGTGGGASSPVCGNKRKYEEISMDTPAATSPVDSEMIVDVVVYVKQSTDLEGTASQEPTGVASNDEVNDGIKACKSPRYDDEAIQQQQEEEEQRSGSSAMEEGEKPAAVEVKASEGHETVLSSSSNSTTTTSTTATVGSSTTPSVCSPFITAAPTILSPTAPILLTTPLPSEENAIAKLEAVAVPGEASWNCEPIVDSISKLQAVAVPGETWGGAMPGGPASGYVTPAYPKPGYFPEPYQNCARTGAANNGAQQYANRGYGWAQHGYYSPPYEPPTSQQTIRCAENGKSYFELAHHLKRCCDGRNMSCSNKQCYKERRLKMMNLSMFKLARFRQASDQSLYRSVLICNTLKSIEREIDNENKDLSSQSALDPLTGNDLFVTSPTGPEPVVSSVVVVDNCDEESLVDADGSSPSSTATLPNSQSGSQVVVEGVDGQSGGASTGTGVVSGSNPNGSGSDGATVGDATPMVVDGADLGVVESVANATGSNGSNASSSSSSGSSGNSTTTASSSNASNDVNGGDDVEMDSGVSQVAAASLRRSLEGDRGSSPSDADDVVDPSVPAAPSATAATGSDDHSISSSSTTTLTSLTTLTSSSSSSSSGVGSGRGEGSSHLTTLTSSSAVSPLLSSCASALQHYSTLQQQHHHLHAFQHHQLHQHHHHPVAAAAGSGGSLSGTGTGSNGLSGATGGSSSCWEFAYLDMDLGTTHELYDMFPSCYKITSFNSGDHVDMLGLKGPMLEGPSKVVCGDNEMDSFTTHIMVGS</sequence>
<dbReference type="EMBL" id="ATLV01026008">
    <property type="status" value="NOT_ANNOTATED_CDS"/>
    <property type="molecule type" value="Genomic_DNA"/>
</dbReference>
<evidence type="ECO:0000313" key="5">
    <source>
        <dbReference type="Proteomes" id="UP000030765"/>
    </source>
</evidence>
<dbReference type="AlphaFoldDB" id="A0A084WRA9"/>
<dbReference type="PROSITE" id="PS51053">
    <property type="entry name" value="SERTA"/>
    <property type="match status" value="1"/>
</dbReference>
<feature type="compositionally biased region" description="Polar residues" evidence="1">
    <location>
        <begin position="63"/>
        <end position="77"/>
    </location>
</feature>
<dbReference type="EnsemblMetazoa" id="ASIC021023-RA">
    <property type="protein sequence ID" value="ASIC021023-PA"/>
    <property type="gene ID" value="ASIC021023"/>
</dbReference>
<feature type="compositionally biased region" description="Low complexity" evidence="1">
    <location>
        <begin position="137"/>
        <end position="159"/>
    </location>
</feature>
<feature type="region of interest" description="Disordered" evidence="1">
    <location>
        <begin position="498"/>
        <end position="629"/>
    </location>
</feature>
<feature type="compositionally biased region" description="Polar residues" evidence="1">
    <location>
        <begin position="1"/>
        <end position="13"/>
    </location>
</feature>
<name>A0A084WRA9_ANOSI</name>
<keyword evidence="5" id="KW-1185">Reference proteome</keyword>
<feature type="compositionally biased region" description="Low complexity" evidence="1">
    <location>
        <begin position="498"/>
        <end position="529"/>
    </location>
</feature>
<feature type="region of interest" description="Disordered" evidence="1">
    <location>
        <begin position="379"/>
        <end position="399"/>
    </location>
</feature>
<dbReference type="EMBL" id="KE525405">
    <property type="protein sequence ID" value="KFB52753.1"/>
    <property type="molecule type" value="Genomic_DNA"/>
</dbReference>
<feature type="compositionally biased region" description="Basic and acidic residues" evidence="1">
    <location>
        <begin position="117"/>
        <end position="133"/>
    </location>
</feature>
<evidence type="ECO:0000259" key="2">
    <source>
        <dbReference type="PROSITE" id="PS51053"/>
    </source>
</evidence>
<feature type="region of interest" description="Disordered" evidence="1">
    <location>
        <begin position="63"/>
        <end position="159"/>
    </location>
</feature>
<reference evidence="3 5" key="1">
    <citation type="journal article" date="2014" name="BMC Genomics">
        <title>Genome sequence of Anopheles sinensis provides insight into genetics basis of mosquito competence for malaria parasites.</title>
        <authorList>
            <person name="Zhou D."/>
            <person name="Zhang D."/>
            <person name="Ding G."/>
            <person name="Shi L."/>
            <person name="Hou Q."/>
            <person name="Ye Y."/>
            <person name="Xu Y."/>
            <person name="Zhou H."/>
            <person name="Xiong C."/>
            <person name="Li S."/>
            <person name="Yu J."/>
            <person name="Hong S."/>
            <person name="Yu X."/>
            <person name="Zou P."/>
            <person name="Chen C."/>
            <person name="Chang X."/>
            <person name="Wang W."/>
            <person name="Lv Y."/>
            <person name="Sun Y."/>
            <person name="Ma L."/>
            <person name="Shen B."/>
            <person name="Zhu C."/>
        </authorList>
    </citation>
    <scope>NUCLEOTIDE SEQUENCE [LARGE SCALE GENOMIC DNA]</scope>
</reference>
<organism evidence="3">
    <name type="scientific">Anopheles sinensis</name>
    <name type="common">Mosquito</name>
    <dbReference type="NCBI Taxonomy" id="74873"/>
    <lineage>
        <taxon>Eukaryota</taxon>
        <taxon>Metazoa</taxon>
        <taxon>Ecdysozoa</taxon>
        <taxon>Arthropoda</taxon>
        <taxon>Hexapoda</taxon>
        <taxon>Insecta</taxon>
        <taxon>Pterygota</taxon>
        <taxon>Neoptera</taxon>
        <taxon>Endopterygota</taxon>
        <taxon>Diptera</taxon>
        <taxon>Nematocera</taxon>
        <taxon>Culicoidea</taxon>
        <taxon>Culicidae</taxon>
        <taxon>Anophelinae</taxon>
        <taxon>Anopheles</taxon>
    </lineage>
</organism>
<evidence type="ECO:0000313" key="3">
    <source>
        <dbReference type="EMBL" id="KFB52753.1"/>
    </source>
</evidence>
<feature type="compositionally biased region" description="Low complexity" evidence="1">
    <location>
        <begin position="457"/>
        <end position="473"/>
    </location>
</feature>
<dbReference type="STRING" id="74873.A0A084WRA9"/>
<dbReference type="InterPro" id="IPR052262">
    <property type="entry name" value="E2F-SERTA_domain_protein"/>
</dbReference>
<feature type="domain" description="SERTA" evidence="2">
    <location>
        <begin position="329"/>
        <end position="376"/>
    </location>
</feature>
<feature type="region of interest" description="Disordered" evidence="1">
    <location>
        <begin position="419"/>
        <end position="481"/>
    </location>
</feature>
<evidence type="ECO:0000313" key="4">
    <source>
        <dbReference type="EnsemblMetazoa" id="ASIC021023-PA"/>
    </source>
</evidence>
<feature type="compositionally biased region" description="Low complexity" evidence="1">
    <location>
        <begin position="571"/>
        <end position="615"/>
    </location>
</feature>
<dbReference type="InterPro" id="IPR009263">
    <property type="entry name" value="SERTA_dom"/>
</dbReference>
<dbReference type="OMA" id="NNCDTSD"/>
<proteinExistence type="predicted"/>
<reference evidence="4" key="2">
    <citation type="submission" date="2020-05" db="UniProtKB">
        <authorList>
            <consortium name="EnsemblMetazoa"/>
        </authorList>
    </citation>
    <scope>IDENTIFICATION</scope>
</reference>
<dbReference type="PANTHER" id="PTHR16277">
    <property type="entry name" value="CELL DIVISION CYCLE ASSOCIATED PROTEIN 4/SERTA DOMAIN-CONTAINING PROTEIN 2"/>
    <property type="match status" value="1"/>
</dbReference>
<evidence type="ECO:0000256" key="1">
    <source>
        <dbReference type="SAM" id="MobiDB-lite"/>
    </source>
</evidence>
<dbReference type="GO" id="GO:0005634">
    <property type="term" value="C:nucleus"/>
    <property type="evidence" value="ECO:0007669"/>
    <property type="project" value="TreeGrafter"/>
</dbReference>
<dbReference type="VEuPathDB" id="VectorBase:ASIC021023"/>
<feature type="compositionally biased region" description="Polar residues" evidence="1">
    <location>
        <begin position="425"/>
        <end position="435"/>
    </location>
</feature>
<protein>
    <submittedName>
        <fullName evidence="4">SERTA domain-containing protein</fullName>
    </submittedName>
</protein>
<dbReference type="VEuPathDB" id="VectorBase:ASIS015957"/>
<gene>
    <name evidence="3" type="ORF">ZHAS_00021023</name>
</gene>
<dbReference type="PANTHER" id="PTHR16277:SF7">
    <property type="entry name" value="RE12330P"/>
    <property type="match status" value="1"/>
</dbReference>
<feature type="region of interest" description="Disordered" evidence="1">
    <location>
        <begin position="1"/>
        <end position="28"/>
    </location>
</feature>
<dbReference type="OrthoDB" id="8735401at2759"/>
<accession>A0A084WRA9</accession>
<feature type="compositionally biased region" description="Basic residues" evidence="1">
    <location>
        <begin position="663"/>
        <end position="675"/>
    </location>
</feature>
<dbReference type="Proteomes" id="UP000030765">
    <property type="component" value="Unassembled WGS sequence"/>
</dbReference>
<feature type="compositionally biased region" description="Low complexity" evidence="1">
    <location>
        <begin position="436"/>
        <end position="448"/>
    </location>
</feature>